<evidence type="ECO:0000313" key="3">
    <source>
        <dbReference type="Proteomes" id="UP001363622"/>
    </source>
</evidence>
<dbReference type="Pfam" id="PF06985">
    <property type="entry name" value="HET"/>
    <property type="match status" value="1"/>
</dbReference>
<comment type="caution">
    <text evidence="2">The sequence shown here is derived from an EMBL/GenBank/DDBJ whole genome shotgun (WGS) entry which is preliminary data.</text>
</comment>
<dbReference type="EMBL" id="JBBPHU010000022">
    <property type="protein sequence ID" value="KAK7508980.1"/>
    <property type="molecule type" value="Genomic_DNA"/>
</dbReference>
<gene>
    <name evidence="2" type="ORF">IWZ03DRAFT_320368</name>
</gene>
<name>A0ABR1KB01_9PEZI</name>
<organism evidence="2 3">
    <name type="scientific">Phyllosticta citriasiana</name>
    <dbReference type="NCBI Taxonomy" id="595635"/>
    <lineage>
        <taxon>Eukaryota</taxon>
        <taxon>Fungi</taxon>
        <taxon>Dikarya</taxon>
        <taxon>Ascomycota</taxon>
        <taxon>Pezizomycotina</taxon>
        <taxon>Dothideomycetes</taxon>
        <taxon>Dothideomycetes incertae sedis</taxon>
        <taxon>Botryosphaeriales</taxon>
        <taxon>Phyllostictaceae</taxon>
        <taxon>Phyllosticta</taxon>
    </lineage>
</organism>
<dbReference type="PANTHER" id="PTHR33112">
    <property type="entry name" value="DOMAIN PROTEIN, PUTATIVE-RELATED"/>
    <property type="match status" value="1"/>
</dbReference>
<protein>
    <recommendedName>
        <fullName evidence="1">Heterokaryon incompatibility domain-containing protein</fullName>
    </recommendedName>
</protein>
<sequence>MPLLVIAGVKASFFKLNTGNLHDCMVSIPLEELPKSLRDAIVVCNRLGIRYLWINSLCVVQSKDGDKFNADWLEHARTMAEIYKNCVLNIAIDRAANPHEGKFVERDPRSLGPCFALWVDLNYYKRPHAIGGIAPKQENFSQILTCSDTLNRQDGMPPSRRAWAFQEMFLAPRVSFILALIAYSGNVDPSVAVRALWPKASQSTRADSASF</sequence>
<keyword evidence="3" id="KW-1185">Reference proteome</keyword>
<dbReference type="Proteomes" id="UP001363622">
    <property type="component" value="Unassembled WGS sequence"/>
</dbReference>
<evidence type="ECO:0000313" key="2">
    <source>
        <dbReference type="EMBL" id="KAK7508980.1"/>
    </source>
</evidence>
<feature type="domain" description="Heterokaryon incompatibility" evidence="1">
    <location>
        <begin position="28"/>
        <end position="167"/>
    </location>
</feature>
<proteinExistence type="predicted"/>
<accession>A0ABR1KB01</accession>
<evidence type="ECO:0000259" key="1">
    <source>
        <dbReference type="Pfam" id="PF06985"/>
    </source>
</evidence>
<reference evidence="2 3" key="1">
    <citation type="submission" date="2024-04" db="EMBL/GenBank/DDBJ databases">
        <title>Phyllosticta paracitricarpa is synonymous to the EU quarantine fungus P. citricarpa based on phylogenomic analyses.</title>
        <authorList>
            <consortium name="Lawrence Berkeley National Laboratory"/>
            <person name="Van Ingen-Buijs V.A."/>
            <person name="Van Westerhoven A.C."/>
            <person name="Haridas S."/>
            <person name="Skiadas P."/>
            <person name="Martin F."/>
            <person name="Groenewald J.Z."/>
            <person name="Crous P.W."/>
            <person name="Seidl M.F."/>
        </authorList>
    </citation>
    <scope>NUCLEOTIDE SEQUENCE [LARGE SCALE GENOMIC DNA]</scope>
    <source>
        <strain evidence="2 3">CBS 123371</strain>
    </source>
</reference>
<dbReference type="InterPro" id="IPR010730">
    <property type="entry name" value="HET"/>
</dbReference>
<dbReference type="PANTHER" id="PTHR33112:SF16">
    <property type="entry name" value="HETEROKARYON INCOMPATIBILITY DOMAIN-CONTAINING PROTEIN"/>
    <property type="match status" value="1"/>
</dbReference>